<keyword evidence="12" id="KW-1185">Reference proteome</keyword>
<accession>A0A9W6K6B1</accession>
<dbReference type="InterPro" id="IPR058626">
    <property type="entry name" value="MdtA-like_b-barrel"/>
</dbReference>
<dbReference type="Gene3D" id="2.40.30.170">
    <property type="match status" value="1"/>
</dbReference>
<dbReference type="InterPro" id="IPR058625">
    <property type="entry name" value="MdtA-like_BSH"/>
</dbReference>
<evidence type="ECO:0000259" key="9">
    <source>
        <dbReference type="Pfam" id="PF25917"/>
    </source>
</evidence>
<keyword evidence="5" id="KW-0997">Cell inner membrane</keyword>
<dbReference type="SUPFAM" id="SSF111369">
    <property type="entry name" value="HlyD-like secretion proteins"/>
    <property type="match status" value="1"/>
</dbReference>
<keyword evidence="4" id="KW-1003">Cell membrane</keyword>
<evidence type="ECO:0000256" key="3">
    <source>
        <dbReference type="ARBA" id="ARBA00009477"/>
    </source>
</evidence>
<feature type="domain" description="Multidrug resistance protein MdtA-like alpha-helical hairpin" evidence="8">
    <location>
        <begin position="125"/>
        <end position="194"/>
    </location>
</feature>
<dbReference type="InterPro" id="IPR058624">
    <property type="entry name" value="MdtA-like_HH"/>
</dbReference>
<reference evidence="11" key="2">
    <citation type="submission" date="2023-01" db="EMBL/GenBank/DDBJ databases">
        <authorList>
            <person name="Sun Q."/>
            <person name="Evtushenko L."/>
        </authorList>
    </citation>
    <scope>NUCLEOTIDE SEQUENCE</scope>
    <source>
        <strain evidence="11">VKM B-2935</strain>
    </source>
</reference>
<dbReference type="Gene3D" id="2.40.420.20">
    <property type="match status" value="1"/>
</dbReference>
<dbReference type="Gene3D" id="2.40.50.100">
    <property type="match status" value="1"/>
</dbReference>
<gene>
    <name evidence="11" type="ORF">GCM10017655_33340</name>
</gene>
<dbReference type="NCBIfam" id="TIGR01730">
    <property type="entry name" value="RND_mfp"/>
    <property type="match status" value="1"/>
</dbReference>
<comment type="caution">
    <text evidence="11">The sequence shown here is derived from an EMBL/GenBank/DDBJ whole genome shotgun (WGS) entry which is preliminary data.</text>
</comment>
<dbReference type="AlphaFoldDB" id="A0A9W6K6B1"/>
<protein>
    <submittedName>
        <fullName evidence="11">RND transporter MFP subunit</fullName>
    </submittedName>
</protein>
<evidence type="ECO:0000313" key="11">
    <source>
        <dbReference type="EMBL" id="GLK90271.1"/>
    </source>
</evidence>
<dbReference type="Pfam" id="PF25917">
    <property type="entry name" value="BSH_RND"/>
    <property type="match status" value="1"/>
</dbReference>
<keyword evidence="7" id="KW-0472">Membrane</keyword>
<dbReference type="Proteomes" id="UP001143328">
    <property type="component" value="Unassembled WGS sequence"/>
</dbReference>
<feature type="domain" description="Multidrug resistance protein MdtA-like barrel-sandwich hybrid" evidence="9">
    <location>
        <begin position="86"/>
        <end position="222"/>
    </location>
</feature>
<dbReference type="Pfam" id="PF25944">
    <property type="entry name" value="Beta-barrel_RND"/>
    <property type="match status" value="1"/>
</dbReference>
<dbReference type="EMBL" id="BSFN01000010">
    <property type="protein sequence ID" value="GLK90271.1"/>
    <property type="molecule type" value="Genomic_DNA"/>
</dbReference>
<evidence type="ECO:0000259" key="8">
    <source>
        <dbReference type="Pfam" id="PF25876"/>
    </source>
</evidence>
<keyword evidence="6" id="KW-0175">Coiled coil</keyword>
<name>A0A9W6K6B1_9PSED</name>
<evidence type="ECO:0000259" key="10">
    <source>
        <dbReference type="Pfam" id="PF25944"/>
    </source>
</evidence>
<proteinExistence type="inferred from homology"/>
<evidence type="ECO:0000256" key="2">
    <source>
        <dbReference type="ARBA" id="ARBA00004635"/>
    </source>
</evidence>
<dbReference type="Pfam" id="PF25876">
    <property type="entry name" value="HH_MFP_RND"/>
    <property type="match status" value="1"/>
</dbReference>
<evidence type="ECO:0000256" key="6">
    <source>
        <dbReference type="ARBA" id="ARBA00023054"/>
    </source>
</evidence>
<comment type="subcellular location">
    <subcellularLocation>
        <location evidence="1">Cell inner membrane</location>
    </subcellularLocation>
    <subcellularLocation>
        <location evidence="2">Membrane</location>
        <topology evidence="2">Lipid-anchor</topology>
    </subcellularLocation>
</comment>
<comment type="similarity">
    <text evidence="3">Belongs to the membrane fusion protein (MFP) (TC 8.A.1) family.</text>
</comment>
<dbReference type="GO" id="GO:0015562">
    <property type="term" value="F:efflux transmembrane transporter activity"/>
    <property type="evidence" value="ECO:0007669"/>
    <property type="project" value="TreeGrafter"/>
</dbReference>
<evidence type="ECO:0000256" key="7">
    <source>
        <dbReference type="ARBA" id="ARBA00023136"/>
    </source>
</evidence>
<evidence type="ECO:0000256" key="5">
    <source>
        <dbReference type="ARBA" id="ARBA00022519"/>
    </source>
</evidence>
<dbReference type="GO" id="GO:1990281">
    <property type="term" value="C:efflux pump complex"/>
    <property type="evidence" value="ECO:0007669"/>
    <property type="project" value="TreeGrafter"/>
</dbReference>
<dbReference type="PANTHER" id="PTHR30469:SF12">
    <property type="entry name" value="MULTIDRUG RESISTANCE PROTEIN MDTA"/>
    <property type="match status" value="1"/>
</dbReference>
<organism evidence="11 12">
    <name type="scientific">Pseudomonas turukhanskensis</name>
    <dbReference type="NCBI Taxonomy" id="1806536"/>
    <lineage>
        <taxon>Bacteria</taxon>
        <taxon>Pseudomonadati</taxon>
        <taxon>Pseudomonadota</taxon>
        <taxon>Gammaproteobacteria</taxon>
        <taxon>Pseudomonadales</taxon>
        <taxon>Pseudomonadaceae</taxon>
        <taxon>Pseudomonas</taxon>
    </lineage>
</organism>
<evidence type="ECO:0000256" key="4">
    <source>
        <dbReference type="ARBA" id="ARBA00022475"/>
    </source>
</evidence>
<reference evidence="11" key="1">
    <citation type="journal article" date="2014" name="Int. J. Syst. Evol. Microbiol.">
        <title>Complete genome sequence of Corynebacterium casei LMG S-19264T (=DSM 44701T), isolated from a smear-ripened cheese.</title>
        <authorList>
            <consortium name="US DOE Joint Genome Institute (JGI-PGF)"/>
            <person name="Walter F."/>
            <person name="Albersmeier A."/>
            <person name="Kalinowski J."/>
            <person name="Ruckert C."/>
        </authorList>
    </citation>
    <scope>NUCLEOTIDE SEQUENCE</scope>
    <source>
        <strain evidence="11">VKM B-2935</strain>
    </source>
</reference>
<evidence type="ECO:0000313" key="12">
    <source>
        <dbReference type="Proteomes" id="UP001143328"/>
    </source>
</evidence>
<feature type="domain" description="Multidrug resistance protein MdtA-like beta-barrel" evidence="10">
    <location>
        <begin position="231"/>
        <end position="316"/>
    </location>
</feature>
<sequence length="406" mass="43793">MFGYNGRLAFPYFPSWRFGMRTRSKLVVFVLALVVIAVAAKSFMPKTAAGKTAGPVGIPVHVVAVKQQDVPRFISGIGTVLSLHSVVVRPQIDGVLTQLLVKEGQWVKAGDLMAQIDDRAIRASLDQAKAQLGQAQAQLHVAEVDLKRYKVLSVDDGVSKQTLDQQQALYDQLKATVQGNQASIAAAQVQLSYTQIRSPVAGRVGIRTVDPGNFLRVSDAQGLFSVTQMDPIAVEFSLPQNLLPTLQQLLNAPAPALVNAYLSDHEQSGSLLAQGQLRLIDNQVSATTGTLRAKAEFANAAQTLWPGQLVTVKVQTAIDKDALVVPPQVVQRGLEQYFVYRVNGDAVQSVPVKLLYQDSELNIIQGVQPADIQAGTVLVRDGQSRLKPGAKIEVLSDEPTTTPVQP</sequence>
<dbReference type="PANTHER" id="PTHR30469">
    <property type="entry name" value="MULTIDRUG RESISTANCE PROTEIN MDTA"/>
    <property type="match status" value="1"/>
</dbReference>
<evidence type="ECO:0000256" key="1">
    <source>
        <dbReference type="ARBA" id="ARBA00004533"/>
    </source>
</evidence>
<dbReference type="Gene3D" id="1.10.287.470">
    <property type="entry name" value="Helix hairpin bin"/>
    <property type="match status" value="1"/>
</dbReference>
<dbReference type="InterPro" id="IPR006143">
    <property type="entry name" value="RND_pump_MFP"/>
</dbReference>